<feature type="domain" description="3-beta hydroxysteroid dehydrogenase/isomerase" evidence="4">
    <location>
        <begin position="13"/>
        <end position="200"/>
    </location>
</feature>
<dbReference type="OMA" id="LYKACAG"/>
<dbReference type="EMBL" id="AFYH01152759">
    <property type="status" value="NOT_ANNOTATED_CDS"/>
    <property type="molecule type" value="Genomic_DNA"/>
</dbReference>
<dbReference type="InParanoid" id="H2ZUE4"/>
<evidence type="ECO:0000256" key="3">
    <source>
        <dbReference type="SAM" id="Phobius"/>
    </source>
</evidence>
<dbReference type="InterPro" id="IPR036291">
    <property type="entry name" value="NAD(P)-bd_dom_sf"/>
</dbReference>
<gene>
    <name evidence="5" type="primary">SDR42E2</name>
</gene>
<evidence type="ECO:0000259" key="4">
    <source>
        <dbReference type="Pfam" id="PF01073"/>
    </source>
</evidence>
<keyword evidence="6" id="KW-1185">Reference proteome</keyword>
<dbReference type="Gene3D" id="3.40.50.720">
    <property type="entry name" value="NAD(P)-binding Rossmann-like Domain"/>
    <property type="match status" value="1"/>
</dbReference>
<reference evidence="6" key="1">
    <citation type="submission" date="2011-08" db="EMBL/GenBank/DDBJ databases">
        <title>The draft genome of Latimeria chalumnae.</title>
        <authorList>
            <person name="Di Palma F."/>
            <person name="Alfoldi J."/>
            <person name="Johnson J."/>
            <person name="Berlin A."/>
            <person name="Gnerre S."/>
            <person name="Jaffe D."/>
            <person name="MacCallum I."/>
            <person name="Young S."/>
            <person name="Walker B.J."/>
            <person name="Lander E."/>
            <person name="Lindblad-Toh K."/>
        </authorList>
    </citation>
    <scope>NUCLEOTIDE SEQUENCE [LARGE SCALE GENOMIC DNA]</scope>
    <source>
        <strain evidence="6">Wild caught</strain>
    </source>
</reference>
<dbReference type="SUPFAM" id="SSF51735">
    <property type="entry name" value="NAD(P)-binding Rossmann-fold domains"/>
    <property type="match status" value="1"/>
</dbReference>
<keyword evidence="3" id="KW-0812">Transmembrane</keyword>
<protein>
    <submittedName>
        <fullName evidence="5">Short chain dehydrogenase/reductase family 42E, member 2</fullName>
    </submittedName>
</protein>
<evidence type="ECO:0000313" key="5">
    <source>
        <dbReference type="Ensembl" id="ENSLACP00000001015.1"/>
    </source>
</evidence>
<dbReference type="STRING" id="7897.ENSLACP00000001015"/>
<evidence type="ECO:0000256" key="1">
    <source>
        <dbReference type="ARBA" id="ARBA00009219"/>
    </source>
</evidence>
<keyword evidence="2" id="KW-0560">Oxidoreductase</keyword>
<dbReference type="EMBL" id="AFYH01152760">
    <property type="status" value="NOT_ANNOTATED_CDS"/>
    <property type="molecule type" value="Genomic_DNA"/>
</dbReference>
<dbReference type="Ensembl" id="ENSLACT00000001024.1">
    <property type="protein sequence ID" value="ENSLACP00000001015.1"/>
    <property type="gene ID" value="ENSLACG00000000906.1"/>
</dbReference>
<keyword evidence="3" id="KW-1133">Transmembrane helix</keyword>
<reference evidence="5" key="2">
    <citation type="submission" date="2025-08" db="UniProtKB">
        <authorList>
            <consortium name="Ensembl"/>
        </authorList>
    </citation>
    <scope>IDENTIFICATION</scope>
</reference>
<evidence type="ECO:0000313" key="6">
    <source>
        <dbReference type="Proteomes" id="UP000008672"/>
    </source>
</evidence>
<dbReference type="GeneTree" id="ENSGT00940000160393"/>
<dbReference type="GO" id="GO:0016616">
    <property type="term" value="F:oxidoreductase activity, acting on the CH-OH group of donors, NAD or NADP as acceptor"/>
    <property type="evidence" value="ECO:0007669"/>
    <property type="project" value="InterPro"/>
</dbReference>
<dbReference type="AlphaFoldDB" id="H2ZUE4"/>
<organism evidence="5 6">
    <name type="scientific">Latimeria chalumnae</name>
    <name type="common">Coelacanth</name>
    <dbReference type="NCBI Taxonomy" id="7897"/>
    <lineage>
        <taxon>Eukaryota</taxon>
        <taxon>Metazoa</taxon>
        <taxon>Chordata</taxon>
        <taxon>Craniata</taxon>
        <taxon>Vertebrata</taxon>
        <taxon>Euteleostomi</taxon>
        <taxon>Coelacanthiformes</taxon>
        <taxon>Coelacanthidae</taxon>
        <taxon>Latimeria</taxon>
    </lineage>
</organism>
<feature type="transmembrane region" description="Helical" evidence="3">
    <location>
        <begin position="20"/>
        <end position="39"/>
    </location>
</feature>
<dbReference type="eggNOG" id="KOG1430">
    <property type="taxonomic scope" value="Eukaryota"/>
</dbReference>
<dbReference type="Pfam" id="PF01073">
    <property type="entry name" value="3Beta_HSD"/>
    <property type="match status" value="1"/>
</dbReference>
<dbReference type="PANTHER" id="PTHR43245">
    <property type="entry name" value="BIFUNCTIONAL POLYMYXIN RESISTANCE PROTEIN ARNA"/>
    <property type="match status" value="1"/>
</dbReference>
<name>H2ZUE4_LATCH</name>
<dbReference type="InterPro" id="IPR050177">
    <property type="entry name" value="Lipid_A_modif_metabolic_enz"/>
</dbReference>
<dbReference type="EMBL" id="AFYH01152761">
    <property type="status" value="NOT_ANNOTATED_CDS"/>
    <property type="molecule type" value="Genomic_DNA"/>
</dbReference>
<dbReference type="InterPro" id="IPR002225">
    <property type="entry name" value="3Beta_OHSteriod_DH/Estase"/>
</dbReference>
<evidence type="ECO:0000256" key="2">
    <source>
        <dbReference type="ARBA" id="ARBA00023002"/>
    </source>
</evidence>
<dbReference type="EMBL" id="AFYH01152762">
    <property type="status" value="NOT_ANNOTATED_CDS"/>
    <property type="molecule type" value="Genomic_DNA"/>
</dbReference>
<proteinExistence type="inferred from homology"/>
<comment type="similarity">
    <text evidence="1">Belongs to the 3-beta-HSD family.</text>
</comment>
<accession>H2ZUE4</accession>
<dbReference type="HOGENOM" id="CLU_007383_6_8_1"/>
<dbReference type="PANTHER" id="PTHR43245:SF51">
    <property type="entry name" value="SHORT CHAIN DEHYDROGENASE_REDUCTASE FAMILY 42E, MEMBER 2"/>
    <property type="match status" value="1"/>
</dbReference>
<reference evidence="5" key="3">
    <citation type="submission" date="2025-09" db="UniProtKB">
        <authorList>
            <consortium name="Ensembl"/>
        </authorList>
    </citation>
    <scope>IDENTIFICATION</scope>
</reference>
<keyword evidence="3" id="KW-0472">Membrane</keyword>
<dbReference type="GO" id="GO:0006694">
    <property type="term" value="P:steroid biosynthetic process"/>
    <property type="evidence" value="ECO:0007669"/>
    <property type="project" value="InterPro"/>
</dbReference>
<dbReference type="Proteomes" id="UP000008672">
    <property type="component" value="Unassembled WGS sequence"/>
</dbReference>
<sequence length="204" mass="21937">VAIVNGKRSMKALVTGGGGYFGYSLGCALAQSGISVILLDVHKLKWAIPHGVIFFQSDVRDREALYKACAGVDCIFHAASYGMSGPEQLQKGQIESINVGGTKAVIDVCIQRNISRLIYTSTVNVVFGGKPIEQGDEDSVPYVPLDKHVDHYSRTKAIADQMVLAANGTPLKGGNKLRTCVLRPPGIYGPEEQRHLPRVASSIE</sequence>